<evidence type="ECO:0000256" key="9">
    <source>
        <dbReference type="ARBA" id="ARBA00023303"/>
    </source>
</evidence>
<evidence type="ECO:0000256" key="11">
    <source>
        <dbReference type="SAM" id="Phobius"/>
    </source>
</evidence>
<feature type="domain" description="Piezo transmembrane helical unit" evidence="14">
    <location>
        <begin position="1660"/>
        <end position="1780"/>
    </location>
</feature>
<feature type="transmembrane region" description="Helical" evidence="11">
    <location>
        <begin position="1755"/>
        <end position="1773"/>
    </location>
</feature>
<evidence type="ECO:0000256" key="3">
    <source>
        <dbReference type="ARBA" id="ARBA00022448"/>
    </source>
</evidence>
<dbReference type="InterPro" id="IPR031805">
    <property type="entry name" value="Piezo_TM25-28"/>
</dbReference>
<feature type="transmembrane region" description="Helical" evidence="11">
    <location>
        <begin position="478"/>
        <end position="495"/>
    </location>
</feature>
<evidence type="ECO:0000256" key="2">
    <source>
        <dbReference type="ARBA" id="ARBA00007821"/>
    </source>
</evidence>
<evidence type="ECO:0000259" key="13">
    <source>
        <dbReference type="Pfam" id="PF15917"/>
    </source>
</evidence>
<feature type="transmembrane region" description="Helical" evidence="11">
    <location>
        <begin position="1920"/>
        <end position="1942"/>
    </location>
</feature>
<feature type="transmembrane region" description="Helical" evidence="11">
    <location>
        <begin position="2418"/>
        <end position="2439"/>
    </location>
</feature>
<feature type="transmembrane region" description="Helical" evidence="11">
    <location>
        <begin position="276"/>
        <end position="295"/>
    </location>
</feature>
<feature type="transmembrane region" description="Helical" evidence="11">
    <location>
        <begin position="31"/>
        <end position="47"/>
    </location>
</feature>
<feature type="transmembrane region" description="Helical" evidence="11">
    <location>
        <begin position="961"/>
        <end position="981"/>
    </location>
</feature>
<dbReference type="InterPro" id="IPR056769">
    <property type="entry name" value="Piezo_TM1-24"/>
</dbReference>
<evidence type="ECO:0000259" key="15">
    <source>
        <dbReference type="Pfam" id="PF24871"/>
    </source>
</evidence>
<comment type="subcellular location">
    <subcellularLocation>
        <location evidence="1">Cell membrane</location>
        <topology evidence="1">Multi-pass membrane protein</topology>
    </subcellularLocation>
</comment>
<feature type="region of interest" description="Disordered" evidence="10">
    <location>
        <begin position="1820"/>
        <end position="1864"/>
    </location>
</feature>
<dbReference type="Pfam" id="PF23188">
    <property type="entry name" value="THU_Piezo1"/>
    <property type="match status" value="1"/>
</dbReference>
<dbReference type="PANTHER" id="PTHR47049">
    <property type="entry name" value="PIEZO-TYPE MECHANOSENSITIVE ION CHANNEL HOMOLOG"/>
    <property type="match status" value="1"/>
</dbReference>
<dbReference type="InterPro" id="IPR027272">
    <property type="entry name" value="Piezo"/>
</dbReference>
<feature type="transmembrane region" description="Helical" evidence="11">
    <location>
        <begin position="59"/>
        <end position="77"/>
    </location>
</feature>
<feature type="transmembrane region" description="Helical" evidence="11">
    <location>
        <begin position="443"/>
        <end position="466"/>
    </location>
</feature>
<feature type="transmembrane region" description="Helical" evidence="11">
    <location>
        <begin position="1220"/>
        <end position="1241"/>
    </location>
</feature>
<dbReference type="Pfam" id="PF15917">
    <property type="entry name" value="Piezo_TM25-28"/>
    <property type="match status" value="1"/>
</dbReference>
<feature type="transmembrane region" description="Helical" evidence="11">
    <location>
        <begin position="653"/>
        <end position="673"/>
    </location>
</feature>
<feature type="transmembrane region" description="Helical" evidence="11">
    <location>
        <begin position="187"/>
        <end position="204"/>
    </location>
</feature>
<name>A0A9P0IF76_SPOLI</name>
<feature type="transmembrane region" description="Helical" evidence="11">
    <location>
        <begin position="5"/>
        <end position="25"/>
    </location>
</feature>
<evidence type="ECO:0000256" key="1">
    <source>
        <dbReference type="ARBA" id="ARBA00004651"/>
    </source>
</evidence>
<dbReference type="InterPro" id="IPR031334">
    <property type="entry name" value="Piezo_cap_dom"/>
</dbReference>
<evidence type="ECO:0000256" key="8">
    <source>
        <dbReference type="ARBA" id="ARBA00023136"/>
    </source>
</evidence>
<reference evidence="17" key="1">
    <citation type="submission" date="2022-02" db="EMBL/GenBank/DDBJ databases">
        <authorList>
            <person name="King R."/>
        </authorList>
    </citation>
    <scope>NUCLEOTIDE SEQUENCE</scope>
</reference>
<feature type="transmembrane region" description="Helical" evidence="11">
    <location>
        <begin position="2025"/>
        <end position="2045"/>
    </location>
</feature>
<feature type="compositionally biased region" description="Polar residues" evidence="10">
    <location>
        <begin position="740"/>
        <end position="759"/>
    </location>
</feature>
<evidence type="ECO:0000313" key="18">
    <source>
        <dbReference type="Proteomes" id="UP001153321"/>
    </source>
</evidence>
<dbReference type="PANTHER" id="PTHR47049:SF2">
    <property type="entry name" value="PIEZO-TYPE MECHANOSENSITIVE ION CHANNEL HOMOLOG"/>
    <property type="match status" value="1"/>
</dbReference>
<keyword evidence="3" id="KW-0813">Transport</keyword>
<gene>
    <name evidence="17" type="ORF">SPLIT_LOCUS10124</name>
</gene>
<proteinExistence type="inferred from homology"/>
<evidence type="ECO:0000313" key="17">
    <source>
        <dbReference type="EMBL" id="CAH1644771.1"/>
    </source>
</evidence>
<keyword evidence="6 11" id="KW-1133">Transmembrane helix</keyword>
<dbReference type="Proteomes" id="UP001153321">
    <property type="component" value="Chromosome 5"/>
</dbReference>
<feature type="transmembrane region" description="Helical" evidence="11">
    <location>
        <begin position="1049"/>
        <end position="1068"/>
    </location>
</feature>
<evidence type="ECO:0000256" key="10">
    <source>
        <dbReference type="SAM" id="MobiDB-lite"/>
    </source>
</evidence>
<evidence type="ECO:0000259" key="12">
    <source>
        <dbReference type="Pfam" id="PF12166"/>
    </source>
</evidence>
<feature type="region of interest" description="Disordered" evidence="10">
    <location>
        <begin position="740"/>
        <end position="792"/>
    </location>
</feature>
<evidence type="ECO:0000256" key="6">
    <source>
        <dbReference type="ARBA" id="ARBA00022989"/>
    </source>
</evidence>
<feature type="transmembrane region" description="Helical" evidence="11">
    <location>
        <begin position="893"/>
        <end position="912"/>
    </location>
</feature>
<feature type="transmembrane region" description="Helical" evidence="11">
    <location>
        <begin position="1025"/>
        <end position="1043"/>
    </location>
</feature>
<dbReference type="Pfam" id="PF24871">
    <property type="entry name" value="Piezo_TM1-24"/>
    <property type="match status" value="2"/>
</dbReference>
<feature type="domain" description="Piezo TM1-24" evidence="15">
    <location>
        <begin position="26"/>
        <end position="146"/>
    </location>
</feature>
<keyword evidence="5 11" id="KW-0812">Transmembrane</keyword>
<feature type="transmembrane region" description="Helical" evidence="11">
    <location>
        <begin position="1679"/>
        <end position="1698"/>
    </location>
</feature>
<feature type="transmembrane region" description="Helical" evidence="11">
    <location>
        <begin position="117"/>
        <end position="138"/>
    </location>
</feature>
<feature type="domain" description="Piezo TM1-24" evidence="15">
    <location>
        <begin position="157"/>
        <end position="732"/>
    </location>
</feature>
<organism evidence="17 18">
    <name type="scientific">Spodoptera littoralis</name>
    <name type="common">Egyptian cotton leafworm</name>
    <dbReference type="NCBI Taxonomy" id="7109"/>
    <lineage>
        <taxon>Eukaryota</taxon>
        <taxon>Metazoa</taxon>
        <taxon>Ecdysozoa</taxon>
        <taxon>Arthropoda</taxon>
        <taxon>Hexapoda</taxon>
        <taxon>Insecta</taxon>
        <taxon>Pterygota</taxon>
        <taxon>Neoptera</taxon>
        <taxon>Endopterygota</taxon>
        <taxon>Lepidoptera</taxon>
        <taxon>Glossata</taxon>
        <taxon>Ditrysia</taxon>
        <taxon>Noctuoidea</taxon>
        <taxon>Noctuidae</taxon>
        <taxon>Amphipyrinae</taxon>
        <taxon>Spodoptera</taxon>
    </lineage>
</organism>
<feature type="domain" description="Piezo non-specific cation channel cap" evidence="12">
    <location>
        <begin position="2192"/>
        <end position="2503"/>
    </location>
</feature>
<dbReference type="InterPro" id="IPR056770">
    <property type="entry name" value="Piezo_THU9_anchor"/>
</dbReference>
<dbReference type="Pfam" id="PF24874">
    <property type="entry name" value="Piezo_THU9_anchor"/>
    <property type="match status" value="1"/>
</dbReference>
<evidence type="ECO:0000256" key="5">
    <source>
        <dbReference type="ARBA" id="ARBA00022692"/>
    </source>
</evidence>
<evidence type="ECO:0000259" key="16">
    <source>
        <dbReference type="Pfam" id="PF24874"/>
    </source>
</evidence>
<comment type="similarity">
    <text evidence="2">Belongs to the PIEZO (TC 1.A.75) family.</text>
</comment>
<feature type="transmembrane region" description="Helical" evidence="11">
    <location>
        <begin position="596"/>
        <end position="616"/>
    </location>
</feature>
<evidence type="ECO:0000256" key="7">
    <source>
        <dbReference type="ARBA" id="ARBA00023065"/>
    </source>
</evidence>
<keyword evidence="9" id="KW-0407">Ion channel</keyword>
<feature type="transmembrane region" description="Helical" evidence="11">
    <location>
        <begin position="628"/>
        <end position="647"/>
    </location>
</feature>
<feature type="transmembrane region" description="Helical" evidence="11">
    <location>
        <begin position="706"/>
        <end position="727"/>
    </location>
</feature>
<keyword evidence="8 11" id="KW-0472">Membrane</keyword>
<keyword evidence="7" id="KW-0406">Ion transport</keyword>
<feature type="transmembrane region" description="Helical" evidence="11">
    <location>
        <begin position="1648"/>
        <end position="1673"/>
    </location>
</feature>
<keyword evidence="4" id="KW-1003">Cell membrane</keyword>
<feature type="transmembrane region" description="Helical" evidence="11">
    <location>
        <begin position="1075"/>
        <end position="1095"/>
    </location>
</feature>
<evidence type="ECO:0000259" key="14">
    <source>
        <dbReference type="Pfam" id="PF23188"/>
    </source>
</evidence>
<evidence type="ECO:0008006" key="19">
    <source>
        <dbReference type="Google" id="ProtNLM"/>
    </source>
</evidence>
<feature type="domain" description="Piezo TM25-28" evidence="13">
    <location>
        <begin position="1177"/>
        <end position="1469"/>
    </location>
</feature>
<feature type="region of interest" description="Disordered" evidence="10">
    <location>
        <begin position="1409"/>
        <end position="1433"/>
    </location>
</feature>
<dbReference type="Pfam" id="PF12166">
    <property type="entry name" value="Piezo_cap"/>
    <property type="match status" value="1"/>
</dbReference>
<feature type="transmembrane region" description="Helical" evidence="11">
    <location>
        <begin position="2057"/>
        <end position="2076"/>
    </location>
</feature>
<dbReference type="InterPro" id="IPR056768">
    <property type="entry name" value="THU_Piezo"/>
</dbReference>
<feature type="domain" description="Piezo THU9 and anchor" evidence="16">
    <location>
        <begin position="1919"/>
        <end position="2155"/>
    </location>
</feature>
<feature type="transmembrane region" description="Helical" evidence="11">
    <location>
        <begin position="1197"/>
        <end position="1214"/>
    </location>
</feature>
<feature type="transmembrane region" description="Helical" evidence="11">
    <location>
        <begin position="1993"/>
        <end position="2013"/>
    </location>
</feature>
<protein>
    <recommendedName>
        <fullName evidence="19">Piezo-type mechanosensitive ion channel component</fullName>
    </recommendedName>
</protein>
<feature type="transmembrane region" description="Helical" evidence="11">
    <location>
        <begin position="1962"/>
        <end position="1981"/>
    </location>
</feature>
<dbReference type="GO" id="GO:0005886">
    <property type="term" value="C:plasma membrane"/>
    <property type="evidence" value="ECO:0007669"/>
    <property type="project" value="UniProtKB-SubCell"/>
</dbReference>
<feature type="transmembrane region" description="Helical" evidence="11">
    <location>
        <begin position="159"/>
        <end position="181"/>
    </location>
</feature>
<dbReference type="GO" id="GO:0008381">
    <property type="term" value="F:mechanosensitive monoatomic ion channel activity"/>
    <property type="evidence" value="ECO:0007669"/>
    <property type="project" value="InterPro"/>
</dbReference>
<feature type="transmembrane region" description="Helical" evidence="11">
    <location>
        <begin position="2133"/>
        <end position="2156"/>
    </location>
</feature>
<accession>A0A9P0IF76</accession>
<sequence>MTKYYLAVVLVRIVLPVSLLLSIALRPFGISLVYLLLFLLAPLTFVPDSRTFKGWRGTYLLLTVVLSFLLMSLHIAWHTLLAVTGPYGSILQAYPILDIVGHNLGFVSYSSIDPFMAINYMLPEILMTAISLFVYVLVKRLVTGPTAPIPSKSDSKHQQYPLVTSAGKYICLILIMFSAIMRPSITSGIYFLVFMGSATAWALGQPLNRGFAVVCRCVMAIMSVHVIVLLVYQCSWVAELYPPEKEFARYFGLTRLVLINSTNTKLFTYEVSDDHMWASLASPFVILFTYFVLAIETRQLFKPKAKKKSALSGLEEGKLNGSLVRGISFHRGSRRAARDKWKNATKRVRGALSYVNTKIPRSEARETDPLIRVNSSKRWTVTPTGSATRQMRQDSTGSVVLHEDESVIEESEPTLMDDILTAIVDFFQVLVRSSYIATTITMMAWSIMFHSWLTFVFLMWANIVWLCHDQRGFMLKTSPILVCYAMLLLIAQYIYGMNLYETELPSNITEVNLHQIGLGRVEGEPFFPLLIKSLFTCMFWVTLRQRIQDIRQRRQSSVIADMAAPLQLTASTAASVMDARREEESRSRLLRALGEVMRALCARYWIYVVVIMLFVIGITGERMTIFRIIYMFLFLAFILMFQISWYWWRKTLYMFWIVVIIYSMINLILIYIYQFDNFSKLIEKYMFINESLQQDLGLEPYHPADLFVKLLTPTLFLIITILQVHYFHKDFMALSDPKTRTNSIAPNNPESGKPSQDGASTMRDDLPPLPSEDTNPRSTATEPDQSLEVSSLTGQQKLMQSRQFSMSRTNLRSPVTERPSTALWSLVKRTYNASKHTAQEIIDRIFMYLDLHLIKIVFISLMLLCVMNVCAMHVPIMLIIAPALWLNASKQRVCVLFISTLISIYFMAKMVYQIGYIKHRSFDVNCSIAGLFDIKFSNSSSSAYNNAEWLGFTKATNEKPLVVVLKGYIGLLAVFIFYALVTYRQKALRESGALPKERIKTIFPDITRKEADIDLIHCIKYLINYGFYKFGVEITMICLMGVIGSRMDVYAVLYAAWLLVLVSIKRVAQSRLWSTFTATITFLVPIQYMIAVGFLPELCVSYPWDSDDQQMKHVRTWLFLPYAEQPPHAYKLIFDFFLLLFATRQLKVFRIEKNSTNYAGGSNEENIGKNWETPDFVNPVPDFLGYVGTWLDVVKRMVFLGMLWVTLAIMFMTGTNRVNLFSMGYLIGSFIFLWQGTDFYLRPKDAILKWWSWLVRYNVSVVVVKTLLQIPGCIFSSVMQEHACWLVQLLGIGCVDKFAGGNIARFLKMQYVKEAACSVPQEDIGLAWDGVCFAFLILQRRLFHSYYFYRVIDESKATTVLASRGAELIEELRQKQMKIQEDQEMKILEKIKVKMERIKANQKKIQGAIAKEPAHHDIARDRTTYRPPSSHQKAIRSGDYYMFDEFDDTDVHMNEDESSSDEDAPREMGIGKLLSTMIKTDLKHAVGLRRASAPNVRSTRRVSIGSEPLSYPQVAGRKTSVHQVSDSHLTEQERPLTDIDEFAPLPDNEETIVDKLRQVVDTAWAFISSILVSITRHLMKYSRDYRYVSKTLSVEKKILKEKEGFGIGIREGSQMIWEPLPETLEKHHDVTTLEEQDDSMFKQDRSPFVHLGYALWYAVLAHTDIVCYIMVFINQIQSATILSIPLPLMVFMWGTLTIPRPTKTFWVTLIAYTEVIVLIKSMFQFEILPWNQKVIPADMPFTAPRIIGIERKFNYALYDLLLLLIIFLHRFMLKSLGLWKESSPEIELREDMEYPLNAEDTQLVAEGHITEVGRKYVKLHDQIGPPGESDERRAENFGSGGQAHSSEFDENEAGPSKSAEDDHYKVNDDQEPIIAVSTTLENTYKHYPEVMLLSVKRYLRPVHRFFQRMLAPGARVTADIYAYMFLCDFFNFLVVIFGFAAFGTHQGDGGVQTYLEENKVPIPFLVMLILQFALIVIDRALYLRKFMLGKILFQYALIIGVHIWMFFVLPFITERTFNALLPPPMWYMLKCIYLLLSAYQIRCGYPRRIIGNFLCKSYHFLNMMFFRGFMTVPFLFELRTLMDWIWTDTSMNLMDWLKMEDIFASVFLLKCSRYLEDEFPQPRGVKKANSSKYILGGGVLAFVIAIIWFPLVFFAFGNTVGEPNPPTDVTVKIRIGPFLPVYQMSAQSHNIDVFTEQDYTQLSNMYARDRTAQTFLSNYMYNDVAVITINPNSTLKWEISPPELDRLKREAASNATLMVKFTYVITHPTNAVPNPPTIEDHREVPIHAYVDGQPNPQRETLRKLLDGTTDPDTWLTVKYLFPKFLKVFNKGTTKPAYQLMPTQIEEDDNIDTEYGEEAIVYRDVLLRLERDIEKDVMYWRVRESCSMRDPLLSVPLNNCDMLVMYTFNDKLFPETLNFISGSGIIGLYTTFVFLASRVLRGFFSGIYTRIMFDDLPNADRVLQLCLDIYLVREALELALEEDLFAKLVFLYRSPETMIKWSRPKDEENMEQPALPPSR</sequence>
<keyword evidence="18" id="KW-1185">Reference proteome</keyword>
<evidence type="ECO:0000256" key="4">
    <source>
        <dbReference type="ARBA" id="ARBA00022475"/>
    </source>
</evidence>
<feature type="transmembrane region" description="Helical" evidence="11">
    <location>
        <begin position="211"/>
        <end position="232"/>
    </location>
</feature>
<dbReference type="EMBL" id="LR824536">
    <property type="protein sequence ID" value="CAH1644771.1"/>
    <property type="molecule type" value="Genomic_DNA"/>
</dbReference>
<feature type="transmembrane region" description="Helical" evidence="11">
    <location>
        <begin position="856"/>
        <end position="881"/>
    </location>
</feature>
<feature type="compositionally biased region" description="Polar residues" evidence="10">
    <location>
        <begin position="772"/>
        <end position="792"/>
    </location>
</feature>
<feature type="compositionally biased region" description="Basic and acidic residues" evidence="10">
    <location>
        <begin position="1412"/>
        <end position="1424"/>
    </location>
</feature>